<gene>
    <name evidence="2" type="ORF">DERYTH_LOCUS9477</name>
</gene>
<keyword evidence="1" id="KW-0472">Membrane</keyword>
<dbReference type="Proteomes" id="UP000789405">
    <property type="component" value="Unassembled WGS sequence"/>
</dbReference>
<dbReference type="AlphaFoldDB" id="A0A9N9DGJ9"/>
<evidence type="ECO:0000313" key="2">
    <source>
        <dbReference type="EMBL" id="CAG8637507.1"/>
    </source>
</evidence>
<feature type="non-terminal residue" evidence="2">
    <location>
        <position position="1"/>
    </location>
</feature>
<evidence type="ECO:0000313" key="3">
    <source>
        <dbReference type="Proteomes" id="UP000789405"/>
    </source>
</evidence>
<proteinExistence type="predicted"/>
<comment type="caution">
    <text evidence="2">The sequence shown here is derived from an EMBL/GenBank/DDBJ whole genome shotgun (WGS) entry which is preliminary data.</text>
</comment>
<protein>
    <submittedName>
        <fullName evidence="2">26774_t:CDS:1</fullName>
    </submittedName>
</protein>
<accession>A0A9N9DGJ9</accession>
<organism evidence="2 3">
    <name type="scientific">Dentiscutata erythropus</name>
    <dbReference type="NCBI Taxonomy" id="1348616"/>
    <lineage>
        <taxon>Eukaryota</taxon>
        <taxon>Fungi</taxon>
        <taxon>Fungi incertae sedis</taxon>
        <taxon>Mucoromycota</taxon>
        <taxon>Glomeromycotina</taxon>
        <taxon>Glomeromycetes</taxon>
        <taxon>Diversisporales</taxon>
        <taxon>Gigasporaceae</taxon>
        <taxon>Dentiscutata</taxon>
    </lineage>
</organism>
<evidence type="ECO:0000256" key="1">
    <source>
        <dbReference type="SAM" id="Phobius"/>
    </source>
</evidence>
<keyword evidence="3" id="KW-1185">Reference proteome</keyword>
<keyword evidence="1" id="KW-1133">Transmembrane helix</keyword>
<name>A0A9N9DGJ9_9GLOM</name>
<dbReference type="EMBL" id="CAJVPY010005192">
    <property type="protein sequence ID" value="CAG8637507.1"/>
    <property type="molecule type" value="Genomic_DNA"/>
</dbReference>
<feature type="transmembrane region" description="Helical" evidence="1">
    <location>
        <begin position="12"/>
        <end position="35"/>
    </location>
</feature>
<keyword evidence="1" id="KW-0812">Transmembrane</keyword>
<sequence length="44" mass="5180">EFHTILNSDEMLGLICQLLDIILSSEFLFFIYAVIKTLTEFWVI</sequence>
<reference evidence="2" key="1">
    <citation type="submission" date="2021-06" db="EMBL/GenBank/DDBJ databases">
        <authorList>
            <person name="Kallberg Y."/>
            <person name="Tangrot J."/>
            <person name="Rosling A."/>
        </authorList>
    </citation>
    <scope>NUCLEOTIDE SEQUENCE</scope>
    <source>
        <strain evidence="2">MA453B</strain>
    </source>
</reference>